<evidence type="ECO:0000256" key="2">
    <source>
        <dbReference type="ARBA" id="ARBA00004442"/>
    </source>
</evidence>
<feature type="domain" description="Trimeric autotransporter adhesin YadA-like head" evidence="13">
    <location>
        <begin position="460"/>
        <end position="483"/>
    </location>
</feature>
<evidence type="ECO:0000256" key="3">
    <source>
        <dbReference type="ARBA" id="ARBA00005848"/>
    </source>
</evidence>
<keyword evidence="9" id="KW-0472">Membrane</keyword>
<keyword evidence="6" id="KW-0812">Transmembrane</keyword>
<dbReference type="Gene3D" id="1.20.5.170">
    <property type="match status" value="3"/>
</dbReference>
<dbReference type="Pfam" id="PF13018">
    <property type="entry name" value="ESPR"/>
    <property type="match status" value="1"/>
</dbReference>
<evidence type="ECO:0000313" key="17">
    <source>
        <dbReference type="Proteomes" id="UP000277803"/>
    </source>
</evidence>
<evidence type="ECO:0000256" key="7">
    <source>
        <dbReference type="ARBA" id="ARBA00022729"/>
    </source>
</evidence>
<evidence type="ECO:0000259" key="12">
    <source>
        <dbReference type="Pfam" id="PF03895"/>
    </source>
</evidence>
<dbReference type="InterPro" id="IPR008635">
    <property type="entry name" value="Coiled_stalk_dom"/>
</dbReference>
<dbReference type="InterPro" id="IPR005594">
    <property type="entry name" value="YadA_C"/>
</dbReference>
<dbReference type="CDD" id="cd12820">
    <property type="entry name" value="LbR_YadA-like"/>
    <property type="match status" value="3"/>
</dbReference>
<keyword evidence="8" id="KW-0653">Protein transport</keyword>
<comment type="subcellular location">
    <subcellularLocation>
        <location evidence="2">Cell outer membrane</location>
    </subcellularLocation>
    <subcellularLocation>
        <location evidence="1">Cell surface</location>
    </subcellularLocation>
</comment>
<dbReference type="GO" id="GO:0009279">
    <property type="term" value="C:cell outer membrane"/>
    <property type="evidence" value="ECO:0007669"/>
    <property type="project" value="UniProtKB-SubCell"/>
</dbReference>
<feature type="domain" description="Trimeric autotransporter adhesin YadA-like head" evidence="13">
    <location>
        <begin position="487"/>
        <end position="513"/>
    </location>
</feature>
<dbReference type="SUPFAM" id="SSF101967">
    <property type="entry name" value="Adhesin YadA, collagen-binding domain"/>
    <property type="match status" value="8"/>
</dbReference>
<dbReference type="Gene3D" id="2.150.10.10">
    <property type="entry name" value="Serralysin-like metalloprotease, C-terminal"/>
    <property type="match status" value="7"/>
</dbReference>
<dbReference type="RefSeq" id="WP_119981966.1">
    <property type="nucleotide sequence ID" value="NZ_QXZZ01000003.1"/>
</dbReference>
<proteinExistence type="inferred from homology"/>
<dbReference type="GO" id="GO:0015031">
    <property type="term" value="P:protein transport"/>
    <property type="evidence" value="ECO:0007669"/>
    <property type="project" value="UniProtKB-KW"/>
</dbReference>
<evidence type="ECO:0000256" key="5">
    <source>
        <dbReference type="ARBA" id="ARBA00022452"/>
    </source>
</evidence>
<dbReference type="GO" id="GO:0009986">
    <property type="term" value="C:cell surface"/>
    <property type="evidence" value="ECO:0007669"/>
    <property type="project" value="UniProtKB-SubCell"/>
</dbReference>
<evidence type="ECO:0000256" key="9">
    <source>
        <dbReference type="ARBA" id="ARBA00023136"/>
    </source>
</evidence>
<feature type="domain" description="Trimeric autotransporter adhesin YadA-like head" evidence="13">
    <location>
        <begin position="179"/>
        <end position="204"/>
    </location>
</feature>
<evidence type="ECO:0000256" key="1">
    <source>
        <dbReference type="ARBA" id="ARBA00004241"/>
    </source>
</evidence>
<feature type="domain" description="Trimeric autotransporter adhesin YadA-like stalk" evidence="14">
    <location>
        <begin position="1350"/>
        <end position="1378"/>
    </location>
</feature>
<comment type="similarity">
    <text evidence="3">Belongs to the autotransporter-2 (AT-2) (TC 1.B.40) family.</text>
</comment>
<feature type="coiled-coil region" evidence="11">
    <location>
        <begin position="4937"/>
        <end position="4971"/>
    </location>
</feature>
<feature type="domain" description="Trimeric autotransporter adhesin YadA-like stalk" evidence="14">
    <location>
        <begin position="4508"/>
        <end position="4546"/>
    </location>
</feature>
<feature type="domain" description="Trimeric autotransporter adhesin YadA-like C-terminal membrane anchor" evidence="12">
    <location>
        <begin position="4852"/>
        <end position="4907"/>
    </location>
</feature>
<dbReference type="Pfam" id="PF03895">
    <property type="entry name" value="YadA_anchor"/>
    <property type="match status" value="1"/>
</dbReference>
<protein>
    <recommendedName>
        <fullName evidence="18">Hep/Hag repeat protein</fullName>
    </recommendedName>
</protein>
<evidence type="ECO:0000259" key="14">
    <source>
        <dbReference type="Pfam" id="PF05662"/>
    </source>
</evidence>
<organism evidence="16 17">
    <name type="scientific">Veillonella atypica</name>
    <dbReference type="NCBI Taxonomy" id="39777"/>
    <lineage>
        <taxon>Bacteria</taxon>
        <taxon>Bacillati</taxon>
        <taxon>Bacillota</taxon>
        <taxon>Negativicutes</taxon>
        <taxon>Veillonellales</taxon>
        <taxon>Veillonellaceae</taxon>
        <taxon>Veillonella</taxon>
    </lineage>
</organism>
<feature type="domain" description="Trimeric autotransporter adhesin YadA-like head" evidence="13">
    <location>
        <begin position="799"/>
        <end position="825"/>
    </location>
</feature>
<dbReference type="Pfam" id="PF05658">
    <property type="entry name" value="YadA_head"/>
    <property type="match status" value="10"/>
</dbReference>
<evidence type="ECO:0000259" key="15">
    <source>
        <dbReference type="Pfam" id="PF13018"/>
    </source>
</evidence>
<name>A0A3A6WG92_9FIRM</name>
<evidence type="ECO:0008006" key="18">
    <source>
        <dbReference type="Google" id="ProtNLM"/>
    </source>
</evidence>
<feature type="domain" description="Trimeric autotransporter adhesin YadA-like head" evidence="13">
    <location>
        <begin position="1183"/>
        <end position="1208"/>
    </location>
</feature>
<feature type="domain" description="ESPR" evidence="15">
    <location>
        <begin position="4"/>
        <end position="48"/>
    </location>
</feature>
<keyword evidence="10" id="KW-0998">Cell outer membrane</keyword>
<feature type="domain" description="Trimeric autotransporter adhesin YadA-like stalk" evidence="14">
    <location>
        <begin position="1105"/>
        <end position="1141"/>
    </location>
</feature>
<evidence type="ECO:0000256" key="10">
    <source>
        <dbReference type="ARBA" id="ARBA00023237"/>
    </source>
</evidence>
<feature type="domain" description="Trimeric autotransporter adhesin YadA-like head" evidence="13">
    <location>
        <begin position="74"/>
        <end position="99"/>
    </location>
</feature>
<dbReference type="Pfam" id="PF05662">
    <property type="entry name" value="YadA_stalk"/>
    <property type="match status" value="7"/>
</dbReference>
<feature type="domain" description="Trimeric autotransporter adhesin YadA-like stalk" evidence="14">
    <location>
        <begin position="4678"/>
        <end position="4718"/>
    </location>
</feature>
<dbReference type="Gene3D" id="2.20.70.140">
    <property type="match status" value="2"/>
</dbReference>
<dbReference type="InterPro" id="IPR008640">
    <property type="entry name" value="Adhesin_Head_dom"/>
</dbReference>
<keyword evidence="11" id="KW-0175">Coiled coil</keyword>
<comment type="caution">
    <text evidence="16">The sequence shown here is derived from an EMBL/GenBank/DDBJ whole genome shotgun (WGS) entry which is preliminary data.</text>
</comment>
<evidence type="ECO:0000256" key="11">
    <source>
        <dbReference type="SAM" id="Coils"/>
    </source>
</evidence>
<gene>
    <name evidence="16" type="ORF">D2965_00120</name>
</gene>
<feature type="domain" description="Trimeric autotransporter adhesin YadA-like head" evidence="13">
    <location>
        <begin position="134"/>
        <end position="162"/>
    </location>
</feature>
<evidence type="ECO:0000256" key="6">
    <source>
        <dbReference type="ARBA" id="ARBA00022692"/>
    </source>
</evidence>
<dbReference type="Gene3D" id="2.60.40.4050">
    <property type="match status" value="1"/>
</dbReference>
<reference evidence="16 17" key="1">
    <citation type="submission" date="2018-09" db="EMBL/GenBank/DDBJ databases">
        <title>Genome sequence of Veillonella atypica isolated from periodontal Korean patients.</title>
        <authorList>
            <person name="Lee J.-H."/>
            <person name="Moon J.-H."/>
            <person name="Shin S.-Y."/>
        </authorList>
    </citation>
    <scope>NUCLEOTIDE SEQUENCE [LARGE SCALE GENOMIC DNA]</scope>
    <source>
        <strain evidence="16 17">KHUD_V1</strain>
    </source>
</reference>
<evidence type="ECO:0000256" key="4">
    <source>
        <dbReference type="ARBA" id="ARBA00022448"/>
    </source>
</evidence>
<dbReference type="InterPro" id="IPR024973">
    <property type="entry name" value="ESPR"/>
</dbReference>
<dbReference type="InterPro" id="IPR011049">
    <property type="entry name" value="Serralysin-like_metalloprot_C"/>
</dbReference>
<dbReference type="SUPFAM" id="SSF54523">
    <property type="entry name" value="Pili subunits"/>
    <property type="match status" value="1"/>
</dbReference>
<feature type="domain" description="Trimeric autotransporter adhesin YadA-like head" evidence="13">
    <location>
        <begin position="433"/>
        <end position="456"/>
    </location>
</feature>
<evidence type="ECO:0000313" key="16">
    <source>
        <dbReference type="EMBL" id="RJY51453.1"/>
    </source>
</evidence>
<feature type="domain" description="Trimeric autotransporter adhesin YadA-like head" evidence="13">
    <location>
        <begin position="387"/>
        <end position="411"/>
    </location>
</feature>
<accession>A0A3A6WG92</accession>
<dbReference type="Proteomes" id="UP000277803">
    <property type="component" value="Unassembled WGS sequence"/>
</dbReference>
<dbReference type="Gene3D" id="6.20.50.100">
    <property type="match status" value="5"/>
</dbReference>
<feature type="domain" description="Trimeric autotransporter adhesin YadA-like stalk" evidence="14">
    <location>
        <begin position="707"/>
        <end position="747"/>
    </location>
</feature>
<feature type="domain" description="Trimeric autotransporter adhesin YadA-like stalk" evidence="14">
    <location>
        <begin position="4797"/>
        <end position="4832"/>
    </location>
</feature>
<evidence type="ECO:0000259" key="13">
    <source>
        <dbReference type="Pfam" id="PF05658"/>
    </source>
</evidence>
<dbReference type="InterPro" id="IPR045584">
    <property type="entry name" value="Pilin-like"/>
</dbReference>
<sequence length="4973" mass="489287">MGLNHIYKVIWSKTKNAWVVVSEIAKRDGKSSVKSVVTSLAGKSAAAVMVTMVMCGGVASANTVYGTGASAVGTAQNATAIGENASAGQNEAVAVGYNSQVMGSTGGIAIGSGAHAVSLNPSIAIGVGANTGYQGSIAIGKDASASDASKNGSDSVAIGNYAKSIANSTTAIGNRSIADKNQATAVGYNSQANGENSLAVGTYAQAAGKESVILGSSSGSTKEGSVVVGFSSVGNGKDTIVIGRRAGTSVDNAVVLGSQAGTAYANSVVIGQGSEGNQPYQASTSANINGINIDASNFAGTGGNITSGHFVSIGNPGKERQIKNVAAGVISATSTDAINGSQLYEAVRAVTVGASPDVYMHVNNGTSTQGAGNATTNLGKANEKGGATGNYGIAIGVGATAQGNSAIAIGPYGSNANAESSIAMLGRVDSGSKNGVAIGYSTRVQGERGTALGMSASTIGFGATALGASSYATGDGSVSLGYYNSAYAKNSVAIGPNTGTENGADNSVAIGYGTSVDYNTKDAVAIGGARVGYSGGTGAGQIYTNIDNSNSIAIGNGVQVFHKNTVAIGSYDNRTRTQFHVTGSLLPWQSDQNKFITPITVTNMGMYGSVSTGYIEGTLGNSVYLGHESYAFTPNPLVDDDSHLTGEQSIHTKKYDATGNIVVSNNTTGGAFGKVSKATINGDEITGFAGAQSVGAVTIGAGDYERRIQNVAAGEVSATSTDAINGSQLYAVADTFSKNMSSYMHVNDGTSTQTVGNATTNYGYSGSKAGATGTKAIAGGVNAQATGEESIALGLGANASGNYTLAQGSGATASSAGSIALGRGAAVNTIATGSIAIGDFAAVTNYSGVAIGASSRVESASGTALNGSVSTNSENAVAIGYNSRINRNSNKSISINGLVSNNSPNSLSALGTVTGSNNINIGGGIGYDGYVKGLTPGITDTIANLSVSNSVAVGSGSNATSNNTIVIGKSARSYDTTNGFIARNSRNASDFISPTKVASSLITTGVSQGDVYLDGTLENSVYLGVNSEAITKDSLVDGENSSSGENSIHTKKYDSTGNIVVSNNTTGGAFGKVSKATINGDEITGFAGAQSVGAVTIGAGDYERRIQNVAAGEVSATSTDGINGSQLYAVANTLSKNMSSYMHINDGTSTQTVGNATTNYGYSGSKAGATGTKSIAGGMNAQASGEEAIAIGSGAKASGEKSISIGTGNEVKGNKSSAIGDPSYIDTTATGTHVHGNDNGTATNPIKASESTFMGNTNLAGTAGTTGIHVVGNSNTVDSSNVMVMGNNVTVGTGLDGAVVLGHASSADQYAAATDSTINGVTFEAAGYAGNTGLNNGSIVSVGATGAERQIKNVAAGAVTATSTDAVNGSQLYKTAETILKMPINMTGDSGDTVGLKLGKTVNIKGSVASGADVTDGNIAVVGDKATSTLSLKMAKNLTGLTSGTFTDATGNQTVINGAGVTVTPTGTGATPISITTSGINAGNQEIKGVKKGTTDDAAVNKKQMDDALAGISSTLTINDGTTDGSVNLKTGKLKVVGESGANALVTTTVSGDTITVGTSTKLQNAVTAAEKSADKDLSNLSTTGSDKVKTLAQDAVKVTGTGLATVSDATAAGVKTYTVNVDEGKLVIDDTTGKLGATGATQGTTQGKNGVATTQNVASVVNSAIDKTKQALDDAKHNFAGDDATVISRKHGEQLNIKGGASTTASDLTSGNIAVVGDTTSGTLNIKMAKALTGLTSATYTDAAGNTQTVTGGSSTIADAAGNSTVVSKGGVTTTDGTNTTTVAPAGVTATDGTNTVKLNGSGIDAGNTEIKHVGKATTDDAAVNKKQMDDALKGATDNTVSLGSESGSTTAKKLSTTGGIKFTIKGETGANALITTSATGDDVTIAPTAKLTAAVTAAENSANKDLSNLSAAGDTYIKNLAKTAASWNVETNGAGTTAVAGGDTVNFIDGDNIAITNTGRSITIGTAKNVSFDKVTVGGVVIDKTDGINAGGKEIKGVATGTAADSAVNKAQMDAAITAAAGGSLSTEKVVAKTLTGDNNLATVTGQTGTAKGETYEVSVSENAVKSVAANAAQDAVKVAGTGLATVSDATAAGVKTYTVNVDEGKLVIDDTTGKIGAAGASQGTVQGKDGVATTQNVASVVNSAIDKTKQALDDAKHNFAGDDATVISRKHGEQLNIKGGASTTATDLTSGNIAVVGDTTSGTLNIKMAKALTGLTSATYTDGSGNTQTVTGSSSTIADAAGNSTVVSKGGVTTTDGTNTTTVAPSGVTATDGTNTVKLNGSGIDAGNTQIKNVGKATTDDAAVNKKQMDDALKGATDNTVSLGSESGSTTAKKLSTTGGIKFNIKGETGANALITTSATGDDVTIAPTAKLTAAVTAAEKSADKDLSNISPAGETVIKNLAATSAQDAVKVTGTGLATVSDSTTGGVKTYNVDVKTGNLVVTAAGQAGANGTTGAGGAAGADGVATTQNVASAINDAITKSKTDTAQAIADAEHKFDGDTGTTSVRKHGEVLSIKGGVTAPADLTTGNIGVVSDGAGTLNIRLAKVLSGLTSATYTDGAGNTQTVTGSSSTISDAAGNSTVVSKGGVTTTDGTNTTTVAPSGVTATDGTHTVTLGGAGISAGGTEIKNVGKATTDDAAVNKKQMDDAVKAATDSISTLGDNKVSLGSDSGTTTAKKLSTTGGIKFNIKGDTGANALISTSATGDDVTIAPTAKLTAAVTAAENSADKDLSNLSAAGDTYIKNLAKTAASWNVETNGAGTTAVAGGETVNFINGDNIAITNTGRSITIGTAKNVSFDKVTVGGIVLDKNTGINAGGKEIKGVANATSADAAVNKGQLDAAVLSAAGGALSIEKVEAGSVANGKLAAGDNNLASVSGLTGTAKNETYTVTVSENAVKAVAQTAAQDAVKVAGTGLATVSDATVAGVKTYTVNVDEGKLVIDDTTGKIGANGATQGTTQGKNGVATTQDVASVVNSAIDKTKQALTDAKHDFAGDDATVISRKHGEQLNIKGGASTTATDLTSGNIAVVGDTTTGTLNIKLAKALTGLTSATYTDAAGNTQTVTGGSSTITDGAGNTTTITKGGMTTTDGTNTTTVAPAGVTATDGTNTVKLTGSGIDAGNTQIKNVGKATTDDAAVNKKQMDDAVKAATDSISTLGDNKVSLGSDAGTTTAKKLSTTGGIKFNIKGDTGANALITTSATGDDVTIAPTAKLTAAVTAAEKSADKDLSNISPAGETVIKNLAATSAQDAVKVTGTGLATVSDSTTGGVKTYNVDVKTGNLVVTAAGQAGANGTTGAGGAAGADGVATTQNVASAINDAITKSKTDTAQAIADAEHKFDGDTGTTSVRKHGEVLSIKGGVTATTDLTTGNIGVVSDGAGTLNIRLAKVLSGLTSASFTNAGGDSTVINGNGVTITPSATGASSISMTTAGINAGNKEIKGVANATSADAAVNKGQMDAAITAAAGGSLSTEKVVAKTLTGDNNLATVTGQTGTAKGETYEVAVSENAVKAVAQTAAQDAVKVTGTGLANVTDSTTGGVKTYNVDVKTGNLVVTAAGQAGANGTTGAGGAAGADGVATTQNVATAINDAITKSKTDTAQALANAEHKFDGDTGTTSVRKHGEVLSVKGGVTATTDLTTGNIGVVSDGAGTLNIRLAKVLSGLTSATYTDGAGNTQTVTGGSSTITDGAGNTTTITKGGMTTTDGTNTTTVAPAGVTATDGTNTVKLNGSGIDAGNTQIKNVGKATTDDAAVNKKQMDDAVKAATDSISTLGDNKVSLGSDSGTTTAKKLSTTGGIKFNIKGDTGANALISTSATGDDVTIAPTAKLTAAVTAAEQSADKDLSNLSTAGDTYIKNLAKTAASWNVETNGAGTTAVAGGDTVNFINGDNIAITNAGRSITIGTAKNVSFDKVTVGGVVIDKNNGIDAGGKEITNVGPATSGNSAVNKTQMDTAIANAQTAATSTEKVVAKTLTGDTNLVTVTGQTGTAKGETYEVAVSENAVKAVAQTAAQDAVKVTGTGLANVTDSTTGGVKTYNVDVKTGNLVVNAAGQAGAAGTTGAGGAAGADGVATTQNVASAINDAITKSKTDTAQAIADAEHKFDGDTGTTSVRKHGEVLSIKGGVTATTDLTTGNIGVVSDGAGTLNIRLAKTLTGLTSAAFTDGTHTVTIAGSGIDAGNTEIKHVGKATTDDAAVNKKQMDDAVKAATDSVTTLGDNKVSLGSDSGTTTAKKLSTTGGIKFNIKGDTGANALITTSATGDDVTIAPTAKLSAAVTAAENSANKDLSNLSTAGNTYIQNLAKSAASWNVETNGAGTTAVAGGETVNFINGDNIAITNTGRAITIGTAKNVSFDKVTVGGVVIDKNNGIDAGGKEITNVGPATSGNSAVNKTQMDTAITNAVNKATTDAKHDFGGDDATVVTRKHGEKLNIKGGASTTAADLTSGNIAVLGDATTGTLNIRMAKALTGLSSATFTTPSGTTVINGGGMTITPSTTGAAPISITTGGINAGNTEIKNVAAGTTPNSAVNKQQMDSAISNATANVGFSTAGNTGTGSVSNGQTLTITGTNGIETNASGQSITVGLDAATRAQINNATTTANNAAKKDLSNIDNAGKQVIKDTAAWNVKVNSGTPEIVKGGDTVTFNDGDNIKVTNTGKDITIATKKDVSFDKVTVGNVVIDKNTNRISGLANAANNDEAVNLGQMNAAISTATAGTGNIKYKANGGTQNSVALTTGFDFKGDSNIQITADPANSGVINYKLNPALTGITSISGGTGAPTITLNAGSGSTPGNVSINSNLDMGGKQINNIGAATHAGDAVNKAQMDQALQTVAGASSNAAKSYAYKAGAGAAALAALKPIQYDPLEPTQIMAGIGNYKSQTAVALGVAHYTNENTMFNLGVSLDSHDGIVNAGVTHKFGYSPEKKAIPDKYKGGPISSIYVMQDEVTALQAIVQKQAAENEALRQQNEDMQRKVDMILSKIH</sequence>
<feature type="domain" description="Trimeric autotransporter adhesin YadA-like stalk" evidence="14">
    <location>
        <begin position="321"/>
        <end position="354"/>
    </location>
</feature>
<keyword evidence="7" id="KW-0732">Signal</keyword>
<keyword evidence="4" id="KW-0813">Transport</keyword>
<dbReference type="EMBL" id="QXZZ01000003">
    <property type="protein sequence ID" value="RJY51453.1"/>
    <property type="molecule type" value="Genomic_DNA"/>
</dbReference>
<evidence type="ECO:0000256" key="8">
    <source>
        <dbReference type="ARBA" id="ARBA00022927"/>
    </source>
</evidence>
<feature type="domain" description="Trimeric autotransporter adhesin YadA-like head" evidence="13">
    <location>
        <begin position="771"/>
        <end position="797"/>
    </location>
</feature>
<keyword evidence="5" id="KW-1134">Transmembrane beta strand</keyword>